<evidence type="ECO:0000256" key="2">
    <source>
        <dbReference type="SAM" id="MobiDB-lite"/>
    </source>
</evidence>
<organism evidence="3 4">
    <name type="scientific">Mangrovicoccus algicola</name>
    <dbReference type="NCBI Taxonomy" id="2771008"/>
    <lineage>
        <taxon>Bacteria</taxon>
        <taxon>Pseudomonadati</taxon>
        <taxon>Pseudomonadota</taxon>
        <taxon>Alphaproteobacteria</taxon>
        <taxon>Rhodobacterales</taxon>
        <taxon>Paracoccaceae</taxon>
        <taxon>Mangrovicoccus</taxon>
    </lineage>
</organism>
<keyword evidence="4" id="KW-1185">Reference proteome</keyword>
<gene>
    <name evidence="3" type="primary">yidD</name>
    <name evidence="3" type="ORF">ICN82_18800</name>
</gene>
<reference evidence="3" key="1">
    <citation type="submission" date="2020-09" db="EMBL/GenBank/DDBJ databases">
        <title>A novel bacterium of genus Mangrovicoccus, isolated from South China Sea.</title>
        <authorList>
            <person name="Huang H."/>
            <person name="Mo K."/>
            <person name="Hu Y."/>
        </authorList>
    </citation>
    <scope>NUCLEOTIDE SEQUENCE</scope>
    <source>
        <strain evidence="3">HB182678</strain>
    </source>
</reference>
<name>A0A8J7CX80_9RHOB</name>
<dbReference type="NCBIfam" id="TIGR00278">
    <property type="entry name" value="membrane protein insertion efficiency factor YidD"/>
    <property type="match status" value="1"/>
</dbReference>
<comment type="function">
    <text evidence="1">Could be involved in insertion of integral membrane proteins into the membrane.</text>
</comment>
<keyword evidence="1" id="KW-1003">Cell membrane</keyword>
<dbReference type="GO" id="GO:0005886">
    <property type="term" value="C:plasma membrane"/>
    <property type="evidence" value="ECO:0007669"/>
    <property type="project" value="UniProtKB-SubCell"/>
</dbReference>
<keyword evidence="1" id="KW-0472">Membrane</keyword>
<feature type="region of interest" description="Disordered" evidence="2">
    <location>
        <begin position="88"/>
        <end position="109"/>
    </location>
</feature>
<comment type="caution">
    <text evidence="3">The sequence shown here is derived from an EMBL/GenBank/DDBJ whole genome shotgun (WGS) entry which is preliminary data.</text>
</comment>
<protein>
    <recommendedName>
        <fullName evidence="1">Putative membrane protein insertion efficiency factor</fullName>
    </recommendedName>
</protein>
<dbReference type="Proteomes" id="UP000609121">
    <property type="component" value="Unassembled WGS sequence"/>
</dbReference>
<dbReference type="EMBL" id="JACVXA010000080">
    <property type="protein sequence ID" value="MBE3640259.1"/>
    <property type="molecule type" value="Genomic_DNA"/>
</dbReference>
<comment type="subcellular location">
    <subcellularLocation>
        <location evidence="1">Cell membrane</location>
        <topology evidence="1">Peripheral membrane protein</topology>
        <orientation evidence="1">Cytoplasmic side</orientation>
    </subcellularLocation>
</comment>
<dbReference type="PANTHER" id="PTHR33383">
    <property type="entry name" value="MEMBRANE PROTEIN INSERTION EFFICIENCY FACTOR-RELATED"/>
    <property type="match status" value="1"/>
</dbReference>
<dbReference type="Pfam" id="PF01809">
    <property type="entry name" value="YidD"/>
    <property type="match status" value="1"/>
</dbReference>
<dbReference type="InterPro" id="IPR002696">
    <property type="entry name" value="Membr_insert_effic_factor_YidD"/>
</dbReference>
<sequence length="109" mass="12173">MCGSCPCQHAPSVTPDGPTRRCVLATWAVRLLKLPVRAYRLLWSPWVGQACRFQPTCSSYAIEALERHGPLCGTWLTLRRLMRCHPWGGAGYDPVPPPPAPRLPRKTPE</sequence>
<evidence type="ECO:0000256" key="1">
    <source>
        <dbReference type="HAMAP-Rule" id="MF_00386"/>
    </source>
</evidence>
<evidence type="ECO:0000313" key="3">
    <source>
        <dbReference type="EMBL" id="MBE3640259.1"/>
    </source>
</evidence>
<comment type="similarity">
    <text evidence="1">Belongs to the UPF0161 family.</text>
</comment>
<dbReference type="AlphaFoldDB" id="A0A8J7CX80"/>
<dbReference type="PANTHER" id="PTHR33383:SF1">
    <property type="entry name" value="MEMBRANE PROTEIN INSERTION EFFICIENCY FACTOR-RELATED"/>
    <property type="match status" value="1"/>
</dbReference>
<accession>A0A8J7CX80</accession>
<dbReference type="HAMAP" id="MF_00386">
    <property type="entry name" value="UPF0161_YidD"/>
    <property type="match status" value="1"/>
</dbReference>
<proteinExistence type="inferred from homology"/>
<dbReference type="SMART" id="SM01234">
    <property type="entry name" value="Haemolytic"/>
    <property type="match status" value="1"/>
</dbReference>
<evidence type="ECO:0000313" key="4">
    <source>
        <dbReference type="Proteomes" id="UP000609121"/>
    </source>
</evidence>